<protein>
    <submittedName>
        <fullName evidence="1">Glycyl-tRNA synthetase subunit alpha</fullName>
    </submittedName>
</protein>
<organism evidence="1 2">
    <name type="scientific">Streptococcus suis</name>
    <dbReference type="NCBI Taxonomy" id="1307"/>
    <lineage>
        <taxon>Bacteria</taxon>
        <taxon>Bacillati</taxon>
        <taxon>Bacillota</taxon>
        <taxon>Bacilli</taxon>
        <taxon>Lactobacillales</taxon>
        <taxon>Streptococcaceae</taxon>
        <taxon>Streptococcus</taxon>
    </lineage>
</organism>
<dbReference type="InterPro" id="IPR010106">
    <property type="entry name" value="RpnA"/>
</dbReference>
<dbReference type="EMBL" id="FIGJ01000009">
    <property type="protein sequence ID" value="CYU60352.1"/>
    <property type="molecule type" value="Genomic_DNA"/>
</dbReference>
<dbReference type="GO" id="GO:0004812">
    <property type="term" value="F:aminoacyl-tRNA ligase activity"/>
    <property type="evidence" value="ECO:0007669"/>
    <property type="project" value="UniProtKB-KW"/>
</dbReference>
<reference evidence="1 2" key="1">
    <citation type="submission" date="2016-02" db="EMBL/GenBank/DDBJ databases">
        <authorList>
            <consortium name="Pathogen Informatics"/>
        </authorList>
    </citation>
    <scope>NUCLEOTIDE SEQUENCE [LARGE SCALE GENOMIC DNA]</scope>
    <source>
        <strain evidence="1 2">LSS32</strain>
    </source>
</reference>
<keyword evidence="1" id="KW-0436">Ligase</keyword>
<dbReference type="RefSeq" id="WP_029186609.1">
    <property type="nucleotide sequence ID" value="NZ_CEEO01000018.1"/>
</dbReference>
<proteinExistence type="predicted"/>
<dbReference type="PANTHER" id="PTHR41317">
    <property type="entry name" value="PD-(D_E)XK NUCLEASE FAMILY TRANSPOSASE"/>
    <property type="match status" value="1"/>
</dbReference>
<evidence type="ECO:0000313" key="2">
    <source>
        <dbReference type="Proteomes" id="UP000072618"/>
    </source>
</evidence>
<name>A0A0Z8EED6_STRSU</name>
<dbReference type="Proteomes" id="UP000072618">
    <property type="component" value="Unassembled WGS sequence"/>
</dbReference>
<dbReference type="PANTHER" id="PTHR41317:SF1">
    <property type="entry name" value="PD-(D_E)XK NUCLEASE FAMILY TRANSPOSASE"/>
    <property type="match status" value="1"/>
</dbReference>
<dbReference type="AlphaFoldDB" id="A0A0Z8EED6"/>
<accession>A0A0Z8EED6</accession>
<gene>
    <name evidence="1" type="ORF">ERS132394_00990</name>
</gene>
<dbReference type="Pfam" id="PF12784">
    <property type="entry name" value="PDDEXK_2"/>
    <property type="match status" value="1"/>
</dbReference>
<dbReference type="NCBIfam" id="TIGR01784">
    <property type="entry name" value="T_den_put_tspse"/>
    <property type="match status" value="1"/>
</dbReference>
<keyword evidence="1" id="KW-0030">Aminoacyl-tRNA synthetase</keyword>
<sequence>MSKKRHRINPMMDIAAKKVFSDPEVTIDFIETFLGFRPKMVKIMNGTLADLKKEQDGYFTTTVDVLASLEDDTQVVIEIQVAYQRGFLKRLWTYICQHLVANLPNVRQKVAKTHKMYDKIQPVYGIAVVATNYFKDERPVHSFIITDSETGQVLEFPFGKQEQARKPFEMVIVELKKLPLGEMDRKQQLWMEFFSNKEFSFKQTSAIQRAEYLLDVNNWTQEERTMIDTWNRNAASYYETMQERFEEGYEEGVEDGYEKGIEKGAEQKTQEVLISLFQVGMSDENISLVLKMPIEQVRVLRKDIVTEEGHEHGN</sequence>
<evidence type="ECO:0000313" key="1">
    <source>
        <dbReference type="EMBL" id="CYU60352.1"/>
    </source>
</evidence>